<dbReference type="PANTHER" id="PTHR30146">
    <property type="entry name" value="LACI-RELATED TRANSCRIPTIONAL REPRESSOR"/>
    <property type="match status" value="1"/>
</dbReference>
<keyword evidence="7" id="KW-1185">Reference proteome</keyword>
<organism evidence="6 7">
    <name type="scientific">Cohnella boryungensis</name>
    <dbReference type="NCBI Taxonomy" id="768479"/>
    <lineage>
        <taxon>Bacteria</taxon>
        <taxon>Bacillati</taxon>
        <taxon>Bacillota</taxon>
        <taxon>Bacilli</taxon>
        <taxon>Bacillales</taxon>
        <taxon>Paenibacillaceae</taxon>
        <taxon>Cohnella</taxon>
    </lineage>
</organism>
<dbReference type="Proteomes" id="UP001595755">
    <property type="component" value="Unassembled WGS sequence"/>
</dbReference>
<evidence type="ECO:0000256" key="3">
    <source>
        <dbReference type="ARBA" id="ARBA00023125"/>
    </source>
</evidence>
<gene>
    <name evidence="6" type="ORF">ACFO1S_23740</name>
</gene>
<dbReference type="SUPFAM" id="SSF53822">
    <property type="entry name" value="Periplasmic binding protein-like I"/>
    <property type="match status" value="1"/>
</dbReference>
<keyword evidence="4" id="KW-0804">Transcription</keyword>
<evidence type="ECO:0000256" key="2">
    <source>
        <dbReference type="ARBA" id="ARBA00023015"/>
    </source>
</evidence>
<dbReference type="Pfam" id="PF00356">
    <property type="entry name" value="LacI"/>
    <property type="match status" value="1"/>
</dbReference>
<dbReference type="CDD" id="cd06267">
    <property type="entry name" value="PBP1_LacI_sugar_binding-like"/>
    <property type="match status" value="1"/>
</dbReference>
<comment type="caution">
    <text evidence="6">The sequence shown here is derived from an EMBL/GenBank/DDBJ whole genome shotgun (WGS) entry which is preliminary data.</text>
</comment>
<dbReference type="PROSITE" id="PS50932">
    <property type="entry name" value="HTH_LACI_2"/>
    <property type="match status" value="1"/>
</dbReference>
<dbReference type="GO" id="GO:0003677">
    <property type="term" value="F:DNA binding"/>
    <property type="evidence" value="ECO:0007669"/>
    <property type="project" value="UniProtKB-KW"/>
</dbReference>
<dbReference type="Gene3D" id="1.10.260.40">
    <property type="entry name" value="lambda repressor-like DNA-binding domains"/>
    <property type="match status" value="1"/>
</dbReference>
<dbReference type="RefSeq" id="WP_204605108.1">
    <property type="nucleotide sequence ID" value="NZ_JBHSED010000058.1"/>
</dbReference>
<dbReference type="InterPro" id="IPR046335">
    <property type="entry name" value="LacI/GalR-like_sensor"/>
</dbReference>
<evidence type="ECO:0000256" key="1">
    <source>
        <dbReference type="ARBA" id="ARBA00022491"/>
    </source>
</evidence>
<dbReference type="InterPro" id="IPR028082">
    <property type="entry name" value="Peripla_BP_I"/>
</dbReference>
<keyword evidence="2" id="KW-0805">Transcription regulation</keyword>
<dbReference type="SMART" id="SM00354">
    <property type="entry name" value="HTH_LACI"/>
    <property type="match status" value="1"/>
</dbReference>
<keyword evidence="1" id="KW-0678">Repressor</keyword>
<dbReference type="InterPro" id="IPR000843">
    <property type="entry name" value="HTH_LacI"/>
</dbReference>
<evidence type="ECO:0000259" key="5">
    <source>
        <dbReference type="PROSITE" id="PS50932"/>
    </source>
</evidence>
<evidence type="ECO:0000313" key="7">
    <source>
        <dbReference type="Proteomes" id="UP001595755"/>
    </source>
</evidence>
<dbReference type="CDD" id="cd01392">
    <property type="entry name" value="HTH_LacI"/>
    <property type="match status" value="1"/>
</dbReference>
<dbReference type="Gene3D" id="3.40.50.2300">
    <property type="match status" value="2"/>
</dbReference>
<protein>
    <submittedName>
        <fullName evidence="6">LacI family DNA-binding transcriptional regulator</fullName>
    </submittedName>
</protein>
<dbReference type="InterPro" id="IPR010982">
    <property type="entry name" value="Lambda_DNA-bd_dom_sf"/>
</dbReference>
<feature type="domain" description="HTH lacI-type" evidence="5">
    <location>
        <begin position="2"/>
        <end position="59"/>
    </location>
</feature>
<name>A0ABV8SGJ6_9BACL</name>
<evidence type="ECO:0000313" key="6">
    <source>
        <dbReference type="EMBL" id="MFC4306441.1"/>
    </source>
</evidence>
<dbReference type="SUPFAM" id="SSF47413">
    <property type="entry name" value="lambda repressor-like DNA-binding domains"/>
    <property type="match status" value="1"/>
</dbReference>
<accession>A0ABV8SGJ6</accession>
<sequence length="340" mass="37349">MSSIKEIAKLANVSQGTASVVLNGKGDQLRISQATQQRIYEAARALDYRPNISARRLRSSGETVAPIIALFWTLDTRASLIGRFLKGVHTALRSSEEECELLIQPYISSKLKNNRSLSTGTRFNAAIIANATEEDEAFLREASFNVPIVLHLRDSDSHSYVSVDNYRTGQEVARLFASRGHRLVSLISPPDLSSRAIRFRKEGFLQGAAEFGLTVLPEHIAGGDFTEEGGYQAASELMQAETRPTALFVISDQMAMGALARLHELGISVPNDMEVVGHDDNEGSRFSIPSLTTVHMPIEEIAETCTRLSIDLMNHKATGPIGRIFTPHFVFRDSCGGFQN</sequence>
<dbReference type="Pfam" id="PF13377">
    <property type="entry name" value="Peripla_BP_3"/>
    <property type="match status" value="1"/>
</dbReference>
<reference evidence="7" key="1">
    <citation type="journal article" date="2019" name="Int. J. Syst. Evol. Microbiol.">
        <title>The Global Catalogue of Microorganisms (GCM) 10K type strain sequencing project: providing services to taxonomists for standard genome sequencing and annotation.</title>
        <authorList>
            <consortium name="The Broad Institute Genomics Platform"/>
            <consortium name="The Broad Institute Genome Sequencing Center for Infectious Disease"/>
            <person name="Wu L."/>
            <person name="Ma J."/>
        </authorList>
    </citation>
    <scope>NUCLEOTIDE SEQUENCE [LARGE SCALE GENOMIC DNA]</scope>
    <source>
        <strain evidence="7">CGMCC 4.1641</strain>
    </source>
</reference>
<evidence type="ECO:0000256" key="4">
    <source>
        <dbReference type="ARBA" id="ARBA00023163"/>
    </source>
</evidence>
<proteinExistence type="predicted"/>
<keyword evidence="3 6" id="KW-0238">DNA-binding</keyword>
<dbReference type="PANTHER" id="PTHR30146:SF148">
    <property type="entry name" value="HTH-TYPE TRANSCRIPTIONAL REPRESSOR PURR-RELATED"/>
    <property type="match status" value="1"/>
</dbReference>
<dbReference type="EMBL" id="JBHSED010000058">
    <property type="protein sequence ID" value="MFC4306441.1"/>
    <property type="molecule type" value="Genomic_DNA"/>
</dbReference>